<dbReference type="SUPFAM" id="SSF109854">
    <property type="entry name" value="DinB/YfiT-like putative metalloenzymes"/>
    <property type="match status" value="1"/>
</dbReference>
<dbReference type="EMBL" id="CAEZYR010000180">
    <property type="protein sequence ID" value="CAB4770626.1"/>
    <property type="molecule type" value="Genomic_DNA"/>
</dbReference>
<evidence type="ECO:0000313" key="3">
    <source>
        <dbReference type="EMBL" id="CAB4770626.1"/>
    </source>
</evidence>
<dbReference type="InterPro" id="IPR034660">
    <property type="entry name" value="DinB/YfiT-like"/>
</dbReference>
<reference evidence="5" key="1">
    <citation type="submission" date="2020-05" db="EMBL/GenBank/DDBJ databases">
        <authorList>
            <person name="Chiriac C."/>
            <person name="Salcher M."/>
            <person name="Ghai R."/>
            <person name="Kavagutti S V."/>
        </authorList>
    </citation>
    <scope>NUCLEOTIDE SEQUENCE</scope>
</reference>
<dbReference type="EMBL" id="CAFABA010000071">
    <property type="protein sequence ID" value="CAB4832992.1"/>
    <property type="molecule type" value="Genomic_DNA"/>
</dbReference>
<dbReference type="EMBL" id="CAFBMH010000004">
    <property type="protein sequence ID" value="CAB4890353.1"/>
    <property type="molecule type" value="Genomic_DNA"/>
</dbReference>
<dbReference type="GO" id="GO:0005886">
    <property type="term" value="C:plasma membrane"/>
    <property type="evidence" value="ECO:0007669"/>
    <property type="project" value="TreeGrafter"/>
</dbReference>
<gene>
    <name evidence="3" type="ORF">UFOPK2754_03075</name>
    <name evidence="4" type="ORF">UFOPK3139_01744</name>
    <name evidence="5" type="ORF">UFOPK3543_00208</name>
</gene>
<dbReference type="GO" id="GO:0046872">
    <property type="term" value="F:metal ion binding"/>
    <property type="evidence" value="ECO:0007669"/>
    <property type="project" value="InterPro"/>
</dbReference>
<dbReference type="PANTHER" id="PTHR40758">
    <property type="entry name" value="CONSERVED PROTEIN"/>
    <property type="match status" value="1"/>
</dbReference>
<feature type="domain" description="MDMPI C-terminal" evidence="1">
    <location>
        <begin position="144"/>
        <end position="244"/>
    </location>
</feature>
<dbReference type="AlphaFoldDB" id="A0A6J7FFE5"/>
<protein>
    <submittedName>
        <fullName evidence="5">Unannotated protein</fullName>
    </submittedName>
</protein>
<evidence type="ECO:0000313" key="5">
    <source>
        <dbReference type="EMBL" id="CAB4890353.1"/>
    </source>
</evidence>
<dbReference type="PANTHER" id="PTHR40758:SF1">
    <property type="entry name" value="CONSERVED PROTEIN"/>
    <property type="match status" value="1"/>
</dbReference>
<dbReference type="InterPro" id="IPR010872">
    <property type="entry name" value="MDMPI_C-term_domain"/>
</dbReference>
<dbReference type="InterPro" id="IPR024344">
    <property type="entry name" value="MDMPI_metal-binding"/>
</dbReference>
<name>A0A6J7FFE5_9ZZZZ</name>
<accession>A0A6J7FFE5</accession>
<feature type="domain" description="Mycothiol-dependent maleylpyruvate isomerase metal-binding" evidence="2">
    <location>
        <begin position="11"/>
        <end position="132"/>
    </location>
</feature>
<sequence length="251" mass="27157">MDHAAYCTLTRDEIDRYADTIDGADLSAPVLTCPGWTVLALTKHLGVVHRWAAQMLRDGATERLDFRDVDRDLPADPSGYAAWLRDGGGALVDMLAQREADAAVWTWGPAHNAGWWARRMVHETLIHRADAAEALGGEFTTTAELAVDGIDEFLANLPSAAASFAPNVLELTGQGESLHFHATDAPGEWMVTLTADGFMWGHGHGKGDVAVRGPAADLLLMAYGRTPADHGRLQRFGDTGLLDRWLAYSAI</sequence>
<evidence type="ECO:0000259" key="1">
    <source>
        <dbReference type="Pfam" id="PF07398"/>
    </source>
</evidence>
<organism evidence="5">
    <name type="scientific">freshwater metagenome</name>
    <dbReference type="NCBI Taxonomy" id="449393"/>
    <lineage>
        <taxon>unclassified sequences</taxon>
        <taxon>metagenomes</taxon>
        <taxon>ecological metagenomes</taxon>
    </lineage>
</organism>
<dbReference type="Pfam" id="PF11716">
    <property type="entry name" value="MDMPI_N"/>
    <property type="match status" value="1"/>
</dbReference>
<dbReference type="InterPro" id="IPR017517">
    <property type="entry name" value="Maleyloyr_isom"/>
</dbReference>
<evidence type="ECO:0000313" key="4">
    <source>
        <dbReference type="EMBL" id="CAB4832992.1"/>
    </source>
</evidence>
<proteinExistence type="predicted"/>
<evidence type="ECO:0000259" key="2">
    <source>
        <dbReference type="Pfam" id="PF11716"/>
    </source>
</evidence>
<dbReference type="Pfam" id="PF07398">
    <property type="entry name" value="MDMPI_C"/>
    <property type="match status" value="1"/>
</dbReference>
<dbReference type="NCBIfam" id="TIGR03083">
    <property type="entry name" value="maleylpyruvate isomerase family mycothiol-dependent enzyme"/>
    <property type="match status" value="1"/>
</dbReference>